<sequence>MGKQFLGHIPNSPDLGSSDFHLFSHLKTLNTNLARTSMFVCISKDKKEFVETQCICTLLTEANYPKVIEALKDRFGDEVILTEVYVRQLLKLVINNEFGSLVQNIEAKKRKTKDENTIIL</sequence>
<reference evidence="1 2" key="1">
    <citation type="submission" date="2022-01" db="EMBL/GenBank/DDBJ databases">
        <title>A chromosomal length assembly of Cordylochernes scorpioides.</title>
        <authorList>
            <person name="Zeh D."/>
            <person name="Zeh J."/>
        </authorList>
    </citation>
    <scope>NUCLEOTIDE SEQUENCE [LARGE SCALE GENOMIC DNA]</scope>
    <source>
        <strain evidence="1">IN4F17</strain>
        <tissue evidence="1">Whole Body</tissue>
    </source>
</reference>
<evidence type="ECO:0000313" key="2">
    <source>
        <dbReference type="Proteomes" id="UP001235939"/>
    </source>
</evidence>
<gene>
    <name evidence="1" type="ORF">LAZ67_14002472</name>
</gene>
<evidence type="ECO:0000313" key="1">
    <source>
        <dbReference type="EMBL" id="UYV76932.1"/>
    </source>
</evidence>
<proteinExistence type="predicted"/>
<protein>
    <submittedName>
        <fullName evidence="1">Uncharacterized protein</fullName>
    </submittedName>
</protein>
<dbReference type="Proteomes" id="UP001235939">
    <property type="component" value="Chromosome 14"/>
</dbReference>
<organism evidence="1 2">
    <name type="scientific">Cordylochernes scorpioides</name>
    <dbReference type="NCBI Taxonomy" id="51811"/>
    <lineage>
        <taxon>Eukaryota</taxon>
        <taxon>Metazoa</taxon>
        <taxon>Ecdysozoa</taxon>
        <taxon>Arthropoda</taxon>
        <taxon>Chelicerata</taxon>
        <taxon>Arachnida</taxon>
        <taxon>Pseudoscorpiones</taxon>
        <taxon>Cheliferoidea</taxon>
        <taxon>Chernetidae</taxon>
        <taxon>Cordylochernes</taxon>
    </lineage>
</organism>
<accession>A0ABY6L6Y1</accession>
<keyword evidence="2" id="KW-1185">Reference proteome</keyword>
<name>A0ABY6L6Y1_9ARAC</name>
<dbReference type="EMBL" id="CP092876">
    <property type="protein sequence ID" value="UYV76932.1"/>
    <property type="molecule type" value="Genomic_DNA"/>
</dbReference>